<feature type="transmembrane region" description="Helical" evidence="2">
    <location>
        <begin position="131"/>
        <end position="154"/>
    </location>
</feature>
<name>A0A1H0RPZ5_9ACTN</name>
<organism evidence="3 4">
    <name type="scientific">Nakamurella panacisegetis</name>
    <dbReference type="NCBI Taxonomy" id="1090615"/>
    <lineage>
        <taxon>Bacteria</taxon>
        <taxon>Bacillati</taxon>
        <taxon>Actinomycetota</taxon>
        <taxon>Actinomycetes</taxon>
        <taxon>Nakamurellales</taxon>
        <taxon>Nakamurellaceae</taxon>
        <taxon>Nakamurella</taxon>
    </lineage>
</organism>
<dbReference type="Pfam" id="PF09534">
    <property type="entry name" value="Trp_oprn_chp"/>
    <property type="match status" value="1"/>
</dbReference>
<dbReference type="AlphaFoldDB" id="A0A1H0RPZ5"/>
<protein>
    <submittedName>
        <fullName evidence="3">Trp region conserved hypothetical membrane protein</fullName>
    </submittedName>
</protein>
<dbReference type="RefSeq" id="WP_090478616.1">
    <property type="nucleotide sequence ID" value="NZ_LT629710.1"/>
</dbReference>
<keyword evidence="2" id="KW-1133">Transmembrane helix</keyword>
<dbReference type="EMBL" id="LT629710">
    <property type="protein sequence ID" value="SDP31048.1"/>
    <property type="molecule type" value="Genomic_DNA"/>
</dbReference>
<dbReference type="InterPro" id="IPR019051">
    <property type="entry name" value="Trp_biosyn_TM_oprn/chp"/>
</dbReference>
<reference evidence="3 4" key="1">
    <citation type="submission" date="2016-10" db="EMBL/GenBank/DDBJ databases">
        <authorList>
            <person name="de Groot N.N."/>
        </authorList>
    </citation>
    <scope>NUCLEOTIDE SEQUENCE [LARGE SCALE GENOMIC DNA]</scope>
    <source>
        <strain evidence="4">P4-7,KCTC 19426,CECT 7604</strain>
    </source>
</reference>
<keyword evidence="2" id="KW-0472">Membrane</keyword>
<evidence type="ECO:0000256" key="2">
    <source>
        <dbReference type="SAM" id="Phobius"/>
    </source>
</evidence>
<feature type="region of interest" description="Disordered" evidence="1">
    <location>
        <begin position="199"/>
        <end position="245"/>
    </location>
</feature>
<evidence type="ECO:0000313" key="3">
    <source>
        <dbReference type="EMBL" id="SDP31048.1"/>
    </source>
</evidence>
<evidence type="ECO:0000256" key="1">
    <source>
        <dbReference type="SAM" id="MobiDB-lite"/>
    </source>
</evidence>
<dbReference type="STRING" id="1090615.SAMN04515671_3674"/>
<keyword evidence="4" id="KW-1185">Reference proteome</keyword>
<gene>
    <name evidence="3" type="ORF">SAMN04515671_3674</name>
</gene>
<sequence length="245" mass="24413">MTSPDARAGRRRPAVLGLLVILGAAAAASASGLTWWTQTHVDALAGALTTKATGSRTDSLLLPVALMALAGLGAALATTGMLRRGVGALLLLGGLWSAAASVAGLVSAPAVLTTDLTRPAESSGAPQVHVIGPLLGVLGGGLIATAGVLVVLGYGSRKGLGARYEAPTRRRTGAPSVAELDPASDPNVAVSWWKALDAGLDPTGSGRRADTGDPTAEPDPTEDGDPTRSRPPARPGVSDDITRGG</sequence>
<evidence type="ECO:0000313" key="4">
    <source>
        <dbReference type="Proteomes" id="UP000198741"/>
    </source>
</evidence>
<dbReference type="Proteomes" id="UP000198741">
    <property type="component" value="Chromosome I"/>
</dbReference>
<feature type="transmembrane region" description="Helical" evidence="2">
    <location>
        <begin position="60"/>
        <end position="82"/>
    </location>
</feature>
<keyword evidence="2" id="KW-0812">Transmembrane</keyword>
<dbReference type="OrthoDB" id="3712369at2"/>
<feature type="region of interest" description="Disordered" evidence="1">
    <location>
        <begin position="162"/>
        <end position="183"/>
    </location>
</feature>
<proteinExistence type="predicted"/>
<accession>A0A1H0RPZ5</accession>
<feature type="transmembrane region" description="Helical" evidence="2">
    <location>
        <begin position="89"/>
        <end position="111"/>
    </location>
</feature>